<evidence type="ECO:0000256" key="5">
    <source>
        <dbReference type="SAM" id="MobiDB-lite"/>
    </source>
</evidence>
<evidence type="ECO:0000313" key="6">
    <source>
        <dbReference type="EnsemblMetazoa" id="AALB004870-PA"/>
    </source>
</evidence>
<dbReference type="Gene3D" id="3.30.40.10">
    <property type="entry name" value="Zinc/RING finger domain, C3HC4 (zinc finger)"/>
    <property type="match status" value="1"/>
</dbReference>
<feature type="compositionally biased region" description="Polar residues" evidence="5">
    <location>
        <begin position="279"/>
        <end position="295"/>
    </location>
</feature>
<organism evidence="6 7">
    <name type="scientific">Anopheles albimanus</name>
    <name type="common">New world malaria mosquito</name>
    <dbReference type="NCBI Taxonomy" id="7167"/>
    <lineage>
        <taxon>Eukaryota</taxon>
        <taxon>Metazoa</taxon>
        <taxon>Ecdysozoa</taxon>
        <taxon>Arthropoda</taxon>
        <taxon>Hexapoda</taxon>
        <taxon>Insecta</taxon>
        <taxon>Pterygota</taxon>
        <taxon>Neoptera</taxon>
        <taxon>Endopterygota</taxon>
        <taxon>Diptera</taxon>
        <taxon>Nematocera</taxon>
        <taxon>Culicoidea</taxon>
        <taxon>Culicidae</taxon>
        <taxon>Anophelinae</taxon>
        <taxon>Anopheles</taxon>
    </lineage>
</organism>
<dbReference type="PANTHER" id="PTHR14955:SF4">
    <property type="entry name" value="PHD-TYPE DOMAIN-CONTAINING PROTEIN"/>
    <property type="match status" value="1"/>
</dbReference>
<feature type="region of interest" description="Disordered" evidence="5">
    <location>
        <begin position="1265"/>
        <end position="1292"/>
    </location>
</feature>
<feature type="compositionally biased region" description="Basic and acidic residues" evidence="5">
    <location>
        <begin position="1078"/>
        <end position="1093"/>
    </location>
</feature>
<feature type="region of interest" description="Disordered" evidence="5">
    <location>
        <begin position="1"/>
        <end position="55"/>
    </location>
</feature>
<dbReference type="STRING" id="7167.A0A182FEC9"/>
<dbReference type="GO" id="GO:0006357">
    <property type="term" value="P:regulation of transcription by RNA polymerase II"/>
    <property type="evidence" value="ECO:0007669"/>
    <property type="project" value="TreeGrafter"/>
</dbReference>
<dbReference type="InterPro" id="IPR052440">
    <property type="entry name" value="Trans_Reg/Chrom_Remod"/>
</dbReference>
<dbReference type="PANTHER" id="PTHR14955">
    <property type="entry name" value="RETINOIC ACID INDUCED 1/TRANSCRIPTION FACTOR 20"/>
    <property type="match status" value="1"/>
</dbReference>
<feature type="compositionally biased region" description="Polar residues" evidence="5">
    <location>
        <begin position="369"/>
        <end position="391"/>
    </location>
</feature>
<feature type="region of interest" description="Disordered" evidence="5">
    <location>
        <begin position="1078"/>
        <end position="1124"/>
    </location>
</feature>
<feature type="region of interest" description="Disordered" evidence="5">
    <location>
        <begin position="97"/>
        <end position="146"/>
    </location>
</feature>
<dbReference type="GO" id="GO:0008270">
    <property type="term" value="F:zinc ion binding"/>
    <property type="evidence" value="ECO:0007669"/>
    <property type="project" value="UniProtKB-KW"/>
</dbReference>
<feature type="compositionally biased region" description="Low complexity" evidence="5">
    <location>
        <begin position="1094"/>
        <end position="1105"/>
    </location>
</feature>
<feature type="compositionally biased region" description="Low complexity" evidence="5">
    <location>
        <begin position="1115"/>
        <end position="1124"/>
    </location>
</feature>
<proteinExistence type="predicted"/>
<reference evidence="6 7" key="1">
    <citation type="journal article" date="2017" name="G3 (Bethesda)">
        <title>The Physical Genome Mapping of Anopheles albimanus Corrected Scaffold Misassemblies and Identified Interarm Rearrangements in Genus Anopheles.</title>
        <authorList>
            <person name="Artemov G.N."/>
            <person name="Peery A.N."/>
            <person name="Jiang X."/>
            <person name="Tu Z."/>
            <person name="Stegniy V.N."/>
            <person name="Sharakhova M.V."/>
            <person name="Sharakhov I.V."/>
        </authorList>
    </citation>
    <scope>NUCLEOTIDE SEQUENCE [LARGE SCALE GENOMIC DNA]</scope>
    <source>
        <strain evidence="6 7">ALBI9_A</strain>
    </source>
</reference>
<evidence type="ECO:0000256" key="4">
    <source>
        <dbReference type="ARBA" id="ARBA00022833"/>
    </source>
</evidence>
<feature type="compositionally biased region" description="Polar residues" evidence="5">
    <location>
        <begin position="938"/>
        <end position="947"/>
    </location>
</feature>
<feature type="region of interest" description="Disordered" evidence="5">
    <location>
        <begin position="279"/>
        <end position="313"/>
    </location>
</feature>
<feature type="compositionally biased region" description="Polar residues" evidence="5">
    <location>
        <begin position="750"/>
        <end position="770"/>
    </location>
</feature>
<feature type="region of interest" description="Disordered" evidence="5">
    <location>
        <begin position="195"/>
        <end position="215"/>
    </location>
</feature>
<protein>
    <submittedName>
        <fullName evidence="6">Uncharacterized protein</fullName>
    </submittedName>
</protein>
<dbReference type="Pfam" id="PF13771">
    <property type="entry name" value="zf-HC5HC2H"/>
    <property type="match status" value="1"/>
</dbReference>
<dbReference type="GeneID" id="118466183"/>
<dbReference type="GO" id="GO:0005634">
    <property type="term" value="C:nucleus"/>
    <property type="evidence" value="ECO:0007669"/>
    <property type="project" value="TreeGrafter"/>
</dbReference>
<feature type="region of interest" description="Disordered" evidence="5">
    <location>
        <begin position="809"/>
        <end position="947"/>
    </location>
</feature>
<keyword evidence="4" id="KW-0862">Zinc</keyword>
<dbReference type="Proteomes" id="UP000069272">
    <property type="component" value="Chromosome 3L"/>
</dbReference>
<sequence length="1292" mass="134327">MSGHNPPHGRLGQPNTTWNPLQVPSYVPRQPQLAHMSSERSMARSPLTWHTPPSHQDKVYNLMTGSLMNNLENNPLLQGYNRVSSSVGAPLGSVDLSLPSASRSTPSPKGGHPSQSLSSTVLPSSIPATGGHTVELGAGDHTTINPARSTAAGNVIQSTIASTNSTTTNSSSSASAAAAVAVAAAIKERIQQGSFPSPASFNSTNNDGNGFGMSTGGGLAGRTGNELNTLMTGGLLIKDAKQINSEMESKNGRDCFSHLPAADSADLVKEFIMQTIQNSNSLSVSPKRNSPQRSALHSDYSPPNRSRSPPLNLGLLGQESFAALMNCSNMRLGADTKAATSVEPSVEANNGPTAATTISASCAGNINPAASPTNHSITSNEDSVDSASGACSKSRRRRKPERTNKMNAMASVVVAGCGVLEGLDGQSFFNNLPDPSSTKLVGAAAKAPTSEANMLVEPLRSSIAGRTDITALAIEGINALSKCLPSEPQTSNSCSTSNHSSTASMAELANRLNSVQGGVHLDGSLHQPHPNHHHLLSGQTAVSANLIQSNSNLNNSTNSSIKTAVSPSNSAVAPTSLIGGHNTSITTNTSAPSPSITTNASSLLSDGGLLSVTAATVAAAIDSVSKDMKSTGGTDTASEECETLDKIAAMVSSVTAGVTASPEAGIGLSMPFSSTNGGTITTMAERKCNSNGPVNSHKSPSAAEAKVKCNDNGRVNASDSSYEEVENKLEEMFAGIVEEKIGDPPLKQSIVPSISLHSNNGSNAGHNQANAAEPTDETDGALLKQLSCENNQTVVSGDENNREQKTHFSIANSGTPSGGNGAPPAAGSGKKPLTPAQKRANGTKEALGEHPFPTTSTPVTAAKRKRGPKKKAKTSGSPFFEPADKSGFMGLKALNTKGKKNGKPAAGPTGGKQKGGKGGKQKGATSKANCPNDRLTMGQEQQGTSMSGWPGGGATVLDALSKHKGPYVQVKANGSHSVVNASTNDDDGEKPQTKLAKKLATSLNASERSKIRGLHVSTLSTKYDADTTDISWMCVFCKMGPHKFRLGDLFGPYIISTASDEYRAGQVDVDYFSVKRSRDSLESTQAKERRMAEQQKQQKQQTTSGTGKGRKRKNAAASGANNAQAATAPNCTAVLKEEKKDDDQGQLSPTDVYYGMIKASDSTYEVWTHEDCLVWAPGVYMVGTRVIGLEAAIWNCCRHRCQLCSQYGAVICCLRQGCTAKAHFICAHKQNWKLTDEYQAFCEAHAISEAGSLDIAAQLKKEIGPEQMTDGAGTNSGVSGGGNSSSAPMDVS</sequence>
<feature type="compositionally biased region" description="Polar residues" evidence="5">
    <location>
        <begin position="689"/>
        <end position="699"/>
    </location>
</feature>
<keyword evidence="3" id="KW-0863">Zinc-finger</keyword>
<feature type="compositionally biased region" description="Basic residues" evidence="5">
    <location>
        <begin position="862"/>
        <end position="873"/>
    </location>
</feature>
<feature type="compositionally biased region" description="Low complexity" evidence="5">
    <location>
        <begin position="301"/>
        <end position="313"/>
    </location>
</feature>
<evidence type="ECO:0000256" key="1">
    <source>
        <dbReference type="ARBA" id="ARBA00022553"/>
    </source>
</evidence>
<dbReference type="KEGG" id="aali:118466183"/>
<keyword evidence="1" id="KW-0597">Phosphoprotein</keyword>
<dbReference type="OrthoDB" id="10029243at2759"/>
<feature type="compositionally biased region" description="Low complexity" evidence="5">
    <location>
        <begin position="550"/>
        <end position="561"/>
    </location>
</feature>
<evidence type="ECO:0000256" key="2">
    <source>
        <dbReference type="ARBA" id="ARBA00022723"/>
    </source>
</evidence>
<keyword evidence="2" id="KW-0479">Metal-binding</keyword>
<dbReference type="EnsemblMetazoa" id="AALB004870-RA">
    <property type="protein sequence ID" value="AALB004870-PA"/>
    <property type="gene ID" value="AALB004870"/>
</dbReference>
<feature type="compositionally biased region" description="Polar residues" evidence="5">
    <location>
        <begin position="13"/>
        <end position="22"/>
    </location>
</feature>
<feature type="compositionally biased region" description="Polar residues" evidence="5">
    <location>
        <begin position="195"/>
        <end position="208"/>
    </location>
</feature>
<feature type="region of interest" description="Disordered" evidence="5">
    <location>
        <begin position="369"/>
        <end position="405"/>
    </location>
</feature>
<feature type="region of interest" description="Disordered" evidence="5">
    <location>
        <begin position="688"/>
        <end position="707"/>
    </location>
</feature>
<feature type="region of interest" description="Disordered" evidence="5">
    <location>
        <begin position="550"/>
        <end position="577"/>
    </location>
</feature>
<reference evidence="6" key="2">
    <citation type="submission" date="2022-08" db="UniProtKB">
        <authorList>
            <consortium name="EnsemblMetazoa"/>
        </authorList>
    </citation>
    <scope>IDENTIFICATION</scope>
    <source>
        <strain evidence="6">STECLA/ALBI9_A</strain>
    </source>
</reference>
<name>A0A182FEC9_ANOAL</name>
<dbReference type="CDD" id="cd15668">
    <property type="entry name" value="ePHD_RAI1_like"/>
    <property type="match status" value="1"/>
</dbReference>
<evidence type="ECO:0000256" key="3">
    <source>
        <dbReference type="ARBA" id="ARBA00022771"/>
    </source>
</evidence>
<dbReference type="VEuPathDB" id="VectorBase:AALB20_029209"/>
<keyword evidence="7" id="KW-1185">Reference proteome</keyword>
<evidence type="ECO:0000313" key="7">
    <source>
        <dbReference type="Proteomes" id="UP000069272"/>
    </source>
</evidence>
<dbReference type="InterPro" id="IPR013083">
    <property type="entry name" value="Znf_RING/FYVE/PHD"/>
</dbReference>
<feature type="region of interest" description="Disordered" evidence="5">
    <location>
        <begin position="748"/>
        <end position="778"/>
    </location>
</feature>
<feature type="compositionally biased region" description="Low complexity" evidence="5">
    <location>
        <begin position="113"/>
        <end position="125"/>
    </location>
</feature>
<dbReference type="InterPro" id="IPR034732">
    <property type="entry name" value="EPHD"/>
</dbReference>
<feature type="compositionally biased region" description="Polar residues" evidence="5">
    <location>
        <begin position="562"/>
        <end position="573"/>
    </location>
</feature>
<dbReference type="PROSITE" id="PS51805">
    <property type="entry name" value="EPHD"/>
    <property type="match status" value="1"/>
</dbReference>
<accession>A0A182FEC9</accession>
<dbReference type="RefSeq" id="XP_035791069.1">
    <property type="nucleotide sequence ID" value="XM_035935176.1"/>
</dbReference>
<dbReference type="VEuPathDB" id="VectorBase:AALB004870"/>